<evidence type="ECO:0000256" key="3">
    <source>
        <dbReference type="ARBA" id="ARBA00023014"/>
    </source>
</evidence>
<keyword evidence="1" id="KW-0479">Metal-binding</keyword>
<keyword evidence="2" id="KW-0408">Iron</keyword>
<organism evidence="6 7">
    <name type="scientific">Nitrospina watsonii</name>
    <dbReference type="NCBI Taxonomy" id="1323948"/>
    <lineage>
        <taxon>Bacteria</taxon>
        <taxon>Pseudomonadati</taxon>
        <taxon>Nitrospinota/Tectimicrobiota group</taxon>
        <taxon>Nitrospinota</taxon>
        <taxon>Nitrospinia</taxon>
        <taxon>Nitrospinales</taxon>
        <taxon>Nitrospinaceae</taxon>
        <taxon>Nitrospina</taxon>
    </lineage>
</organism>
<feature type="domain" description="4Fe-4S ferredoxin-type" evidence="5">
    <location>
        <begin position="310"/>
        <end position="343"/>
    </location>
</feature>
<evidence type="ECO:0000256" key="4">
    <source>
        <dbReference type="SAM" id="MobiDB-lite"/>
    </source>
</evidence>
<dbReference type="EMBL" id="OX336137">
    <property type="protein sequence ID" value="CAI2718870.1"/>
    <property type="molecule type" value="Genomic_DNA"/>
</dbReference>
<sequence length="481" mass="53505">MSLRYRLNKEMFKGKKLPPKIRTNEDHISPDQRGDLSSTDTEFDAVHRFKEAIKRPIEESGFSRRGLFSHLNKLKEYSDESERIEAGHLPAKKKKRKKKKKAKAGEETAETVETGISETTVDAGTEATTADATVEIPPDAAVEEEPKPKKGFFRRVKEYFYPALEEATPKSKPKSQKPAKPLTPGDIEDGVVTAEGDAGLEETDAAPDTAHEAEEEERDPDDKEMDRRFMLRQSVHFFAKPTVDSIQGKIDRVNTAFDKITKRPPLLRPPGALSEREFLNACTRCSDCVNACPKDAIQKVPKKMGFLIMDTPYIDPAKVPCVMCDGLPCIAACEEGALLPVPGGPRDVEMGYAILDKKKCQAYGDTFCQQCLIDCPIPGAITQDREMRPTIHKDVCTGCGVCVRSCGTVNIPVAIKVKPQMVIEHQQRKREREKQQAEMEARRQQLKAEQARQQTATATEELTGDATADDALPSDTRSSEE</sequence>
<protein>
    <recommendedName>
        <fullName evidence="5">4Fe-4S ferredoxin-type domain-containing protein</fullName>
    </recommendedName>
</protein>
<proteinExistence type="predicted"/>
<feature type="region of interest" description="Disordered" evidence="4">
    <location>
        <begin position="425"/>
        <end position="481"/>
    </location>
</feature>
<feature type="region of interest" description="Disordered" evidence="4">
    <location>
        <begin position="14"/>
        <end position="40"/>
    </location>
</feature>
<dbReference type="SUPFAM" id="SSF54862">
    <property type="entry name" value="4Fe-4S ferredoxins"/>
    <property type="match status" value="1"/>
</dbReference>
<dbReference type="RefSeq" id="WP_282011738.1">
    <property type="nucleotide sequence ID" value="NZ_OX336137.1"/>
</dbReference>
<dbReference type="PROSITE" id="PS51379">
    <property type="entry name" value="4FE4S_FER_2"/>
    <property type="match status" value="3"/>
</dbReference>
<evidence type="ECO:0000313" key="6">
    <source>
        <dbReference type="EMBL" id="CAI2718870.1"/>
    </source>
</evidence>
<evidence type="ECO:0000313" key="7">
    <source>
        <dbReference type="Proteomes" id="UP001157733"/>
    </source>
</evidence>
<feature type="region of interest" description="Disordered" evidence="4">
    <location>
        <begin position="167"/>
        <end position="224"/>
    </location>
</feature>
<evidence type="ECO:0000256" key="1">
    <source>
        <dbReference type="ARBA" id="ARBA00022723"/>
    </source>
</evidence>
<keyword evidence="7" id="KW-1185">Reference proteome</keyword>
<accession>A0ABN8W3Z0</accession>
<feature type="compositionally biased region" description="Basic and acidic residues" evidence="4">
    <location>
        <begin position="430"/>
        <end position="443"/>
    </location>
</feature>
<gene>
    <name evidence="6" type="ORF">NSPWAT_2014</name>
</gene>
<name>A0ABN8W3Z0_9BACT</name>
<feature type="compositionally biased region" description="Basic residues" evidence="4">
    <location>
        <begin position="90"/>
        <end position="102"/>
    </location>
</feature>
<dbReference type="InterPro" id="IPR017896">
    <property type="entry name" value="4Fe4S_Fe-S-bd"/>
</dbReference>
<feature type="compositionally biased region" description="Low complexity" evidence="4">
    <location>
        <begin position="451"/>
        <end position="461"/>
    </location>
</feature>
<dbReference type="PROSITE" id="PS00198">
    <property type="entry name" value="4FE4S_FER_1"/>
    <property type="match status" value="2"/>
</dbReference>
<dbReference type="CDD" id="cd16373">
    <property type="entry name" value="DMSOR_beta_like"/>
    <property type="match status" value="1"/>
</dbReference>
<dbReference type="Proteomes" id="UP001157733">
    <property type="component" value="Chromosome"/>
</dbReference>
<dbReference type="InterPro" id="IPR017900">
    <property type="entry name" value="4Fe4S_Fe_S_CS"/>
</dbReference>
<evidence type="ECO:0000259" key="5">
    <source>
        <dbReference type="PROSITE" id="PS51379"/>
    </source>
</evidence>
<feature type="domain" description="4Fe-4S ferredoxin-type" evidence="5">
    <location>
        <begin position="387"/>
        <end position="416"/>
    </location>
</feature>
<feature type="compositionally biased region" description="Low complexity" evidence="4">
    <location>
        <begin position="118"/>
        <end position="135"/>
    </location>
</feature>
<feature type="compositionally biased region" description="Basic and acidic residues" evidence="4">
    <location>
        <begin position="22"/>
        <end position="34"/>
    </location>
</feature>
<reference evidence="6 7" key="1">
    <citation type="submission" date="2022-09" db="EMBL/GenBank/DDBJ databases">
        <authorList>
            <person name="Kop L."/>
        </authorList>
    </citation>
    <scope>NUCLEOTIDE SEQUENCE [LARGE SCALE GENOMIC DNA]</scope>
    <source>
        <strain evidence="6 7">347</strain>
    </source>
</reference>
<evidence type="ECO:0000256" key="2">
    <source>
        <dbReference type="ARBA" id="ARBA00023004"/>
    </source>
</evidence>
<dbReference type="Gene3D" id="3.30.70.20">
    <property type="match status" value="2"/>
</dbReference>
<keyword evidence="3" id="KW-0411">Iron-sulfur</keyword>
<feature type="region of interest" description="Disordered" evidence="4">
    <location>
        <begin position="79"/>
        <end position="148"/>
    </location>
</feature>
<feature type="domain" description="4Fe-4S ferredoxin-type" evidence="5">
    <location>
        <begin position="275"/>
        <end position="302"/>
    </location>
</feature>